<gene>
    <name evidence="3" type="ORF">OHC33_010080</name>
</gene>
<dbReference type="EMBL" id="JAKLMC020000042">
    <property type="protein sequence ID" value="KAK5948829.1"/>
    <property type="molecule type" value="Genomic_DNA"/>
</dbReference>
<dbReference type="AlphaFoldDB" id="A0AAN8I2K0"/>
<evidence type="ECO:0000313" key="3">
    <source>
        <dbReference type="EMBL" id="KAK5948829.1"/>
    </source>
</evidence>
<feature type="region of interest" description="Disordered" evidence="1">
    <location>
        <begin position="223"/>
        <end position="262"/>
    </location>
</feature>
<keyword evidence="4" id="KW-1185">Reference proteome</keyword>
<feature type="transmembrane region" description="Helical" evidence="2">
    <location>
        <begin position="145"/>
        <end position="168"/>
    </location>
</feature>
<keyword evidence="2" id="KW-1133">Transmembrane helix</keyword>
<evidence type="ECO:0000313" key="4">
    <source>
        <dbReference type="Proteomes" id="UP001316803"/>
    </source>
</evidence>
<protein>
    <submittedName>
        <fullName evidence="3">Uncharacterized protein</fullName>
    </submittedName>
</protein>
<accession>A0AAN8I2K0</accession>
<evidence type="ECO:0000256" key="1">
    <source>
        <dbReference type="SAM" id="MobiDB-lite"/>
    </source>
</evidence>
<comment type="caution">
    <text evidence="3">The sequence shown here is derived from an EMBL/GenBank/DDBJ whole genome shotgun (WGS) entry which is preliminary data.</text>
</comment>
<feature type="compositionally biased region" description="Basic and acidic residues" evidence="1">
    <location>
        <begin position="240"/>
        <end position="262"/>
    </location>
</feature>
<sequence length="262" mass="28327">MSLKLLSALPATSWSLSQFFVRLAMAASNGSLNLFSGSQCADPNPMRINGTLGGICTQIEASFWSFSINTLDTGRTVTVYDRNNQYCGEGRRVPIFPDQCIGNDTSISQFTVDCPGTDITPTSPAPTPTPEASTSNAVPPSSTKIAVGVAVPVCAIAFISIMVWLLIIRSRRTNAAKQEPAPPYAEVEGKPAYAEADSEAIRQRHEIDGGPKRQSRVIELNGDWAGSELQGTTAANTSDSGERQVDTRADVMMRPEQQEYWY</sequence>
<proteinExistence type="predicted"/>
<dbReference type="Proteomes" id="UP001316803">
    <property type="component" value="Unassembled WGS sequence"/>
</dbReference>
<feature type="region of interest" description="Disordered" evidence="1">
    <location>
        <begin position="119"/>
        <end position="139"/>
    </location>
</feature>
<name>A0AAN8I2K0_9EURO</name>
<keyword evidence="2" id="KW-0812">Transmembrane</keyword>
<feature type="compositionally biased region" description="Polar residues" evidence="1">
    <location>
        <begin position="229"/>
        <end position="239"/>
    </location>
</feature>
<reference evidence="3 4" key="1">
    <citation type="submission" date="2022-12" db="EMBL/GenBank/DDBJ databases">
        <title>Genomic features and morphological characterization of a novel Knufia sp. strain isolated from spacecraft assembly facility.</title>
        <authorList>
            <person name="Teixeira M."/>
            <person name="Chander A.M."/>
            <person name="Stajich J.E."/>
            <person name="Venkateswaran K."/>
        </authorList>
    </citation>
    <scope>NUCLEOTIDE SEQUENCE [LARGE SCALE GENOMIC DNA]</scope>
    <source>
        <strain evidence="3 4">FJI-L2-BK-P2</strain>
    </source>
</reference>
<evidence type="ECO:0000256" key="2">
    <source>
        <dbReference type="SAM" id="Phobius"/>
    </source>
</evidence>
<organism evidence="3 4">
    <name type="scientific">Knufia fluminis</name>
    <dbReference type="NCBI Taxonomy" id="191047"/>
    <lineage>
        <taxon>Eukaryota</taxon>
        <taxon>Fungi</taxon>
        <taxon>Dikarya</taxon>
        <taxon>Ascomycota</taxon>
        <taxon>Pezizomycotina</taxon>
        <taxon>Eurotiomycetes</taxon>
        <taxon>Chaetothyriomycetidae</taxon>
        <taxon>Chaetothyriales</taxon>
        <taxon>Trichomeriaceae</taxon>
        <taxon>Knufia</taxon>
    </lineage>
</organism>
<keyword evidence="2" id="KW-0472">Membrane</keyword>